<dbReference type="Gene3D" id="2.130.10.10">
    <property type="entry name" value="YVTN repeat-like/Quinoprotein amine dehydrogenase"/>
    <property type="match status" value="1"/>
</dbReference>
<dbReference type="InterPro" id="IPR015943">
    <property type="entry name" value="WD40/YVTN_repeat-like_dom_sf"/>
</dbReference>
<reference evidence="1" key="1">
    <citation type="submission" date="2013-12" db="EMBL/GenBank/DDBJ databases">
        <title>The Genome Sequence of Aphanomyces invadans NJM9701.</title>
        <authorList>
            <consortium name="The Broad Institute Genomics Platform"/>
            <person name="Russ C."/>
            <person name="Tyler B."/>
            <person name="van West P."/>
            <person name="Dieguez-Uribeondo J."/>
            <person name="Young S.K."/>
            <person name="Zeng Q."/>
            <person name="Gargeya S."/>
            <person name="Fitzgerald M."/>
            <person name="Abouelleil A."/>
            <person name="Alvarado L."/>
            <person name="Chapman S.B."/>
            <person name="Gainer-Dewar J."/>
            <person name="Goldberg J."/>
            <person name="Griggs A."/>
            <person name="Gujja S."/>
            <person name="Hansen M."/>
            <person name="Howarth C."/>
            <person name="Imamovic A."/>
            <person name="Ireland A."/>
            <person name="Larimer J."/>
            <person name="McCowan C."/>
            <person name="Murphy C."/>
            <person name="Pearson M."/>
            <person name="Poon T.W."/>
            <person name="Priest M."/>
            <person name="Roberts A."/>
            <person name="Saif S."/>
            <person name="Shea T."/>
            <person name="Sykes S."/>
            <person name="Wortman J."/>
            <person name="Nusbaum C."/>
            <person name="Birren B."/>
        </authorList>
    </citation>
    <scope>NUCLEOTIDE SEQUENCE [LARGE SCALE GENOMIC DNA]</scope>
    <source>
        <strain evidence="1">NJM9701</strain>
    </source>
</reference>
<dbReference type="InterPro" id="IPR036322">
    <property type="entry name" value="WD40_repeat_dom_sf"/>
</dbReference>
<dbReference type="GeneID" id="20089299"/>
<dbReference type="RefSeq" id="XP_008877465.1">
    <property type="nucleotide sequence ID" value="XM_008879243.1"/>
</dbReference>
<accession>A0A024TIF4</accession>
<dbReference type="OrthoDB" id="78391at2759"/>
<dbReference type="EMBL" id="KI913988">
    <property type="protein sequence ID" value="ETV93905.1"/>
    <property type="molecule type" value="Genomic_DNA"/>
</dbReference>
<protein>
    <submittedName>
        <fullName evidence="1">Uncharacterized protein</fullName>
    </submittedName>
</protein>
<evidence type="ECO:0000313" key="1">
    <source>
        <dbReference type="EMBL" id="ETV93905.1"/>
    </source>
</evidence>
<dbReference type="eggNOG" id="ENOG502SMBF">
    <property type="taxonomic scope" value="Eukaryota"/>
</dbReference>
<sequence>MDVRRVALPTGLVPYSSWNSSLCGMFGSSRCAMACENGAVISMDACDSDGQVQFVNEIHLGPVGLERFCHAWSTPTHALAVAHGDTLSLYDDKFDRQFELQLPFFAKHVAFHGTKLIVSTSNGAYLYHVCQKSLQCTLSEHMYRDVPVGVSAISPCGAHFGIAAIDGRVTLWDGETINREFSTTLSSSRPTSVAFSGEYAVVACKDGHVAIFQHEKETKAWSSSFCWNFRPDTAASGYLSSTLVAFWPALPSFFCVVHSSFLIEIVDASSGRRVHHVAFPSHVHFMGLVALDDILLAQDSQGNLYSIAWAFHRAIAGRKDVPQAIAVHTSELGTLYLERQVLRRVARPSQVSDVIPMPFVPPRPDKDLKHPTRRTLSAHWILPDCVCVTYGDAVYRYCRGKWDAAVVPTGVRRIAYTPHDAAEVVVWGHDKLAVLSLDTLETLSVHAMPADVAQRDAFDALSATIHVHREESALVVRLMDHDVELWRHRVLGRAMFPSE</sequence>
<name>A0A024TIF4_9STRA</name>
<dbReference type="AlphaFoldDB" id="A0A024TIF4"/>
<dbReference type="VEuPathDB" id="FungiDB:H310_12249"/>
<organism evidence="1">
    <name type="scientific">Aphanomyces invadans</name>
    <dbReference type="NCBI Taxonomy" id="157072"/>
    <lineage>
        <taxon>Eukaryota</taxon>
        <taxon>Sar</taxon>
        <taxon>Stramenopiles</taxon>
        <taxon>Oomycota</taxon>
        <taxon>Saprolegniomycetes</taxon>
        <taxon>Saprolegniales</taxon>
        <taxon>Verrucalvaceae</taxon>
        <taxon>Aphanomyces</taxon>
    </lineage>
</organism>
<gene>
    <name evidence="1" type="ORF">H310_12249</name>
</gene>
<proteinExistence type="predicted"/>
<dbReference type="SUPFAM" id="SSF50978">
    <property type="entry name" value="WD40 repeat-like"/>
    <property type="match status" value="1"/>
</dbReference>